<gene>
    <name evidence="1" type="ORF">BN1095_3800001</name>
</gene>
<accession>A0A069APT7</accession>
<sequence>MVGICPTCHRATHKYYTFWLNLHKKKDFVSYEEAYHVYEEAKSKVKRIYK</sequence>
<dbReference type="EMBL" id="LK933050">
    <property type="protein sequence ID" value="CDT26856.1"/>
    <property type="molecule type" value="Genomic_DNA"/>
</dbReference>
<reference evidence="1" key="1">
    <citation type="submission" date="2014-07" db="EMBL/GenBank/DDBJ databases">
        <authorList>
            <person name="Monot Marc"/>
        </authorList>
    </citation>
    <scope>NUCLEOTIDE SEQUENCE</scope>
    <source>
        <strain evidence="1">7032989</strain>
    </source>
</reference>
<organism evidence="1">
    <name type="scientific">Clostridioides difficile</name>
    <name type="common">Peptoclostridium difficile</name>
    <dbReference type="NCBI Taxonomy" id="1496"/>
    <lineage>
        <taxon>Bacteria</taxon>
        <taxon>Bacillati</taxon>
        <taxon>Bacillota</taxon>
        <taxon>Clostridia</taxon>
        <taxon>Peptostreptococcales</taxon>
        <taxon>Peptostreptococcaceae</taxon>
        <taxon>Clostridioides</taxon>
    </lineage>
</organism>
<name>A0A069APT7_CLODI</name>
<evidence type="ECO:0000313" key="1">
    <source>
        <dbReference type="EMBL" id="CDT26856.1"/>
    </source>
</evidence>
<protein>
    <submittedName>
        <fullName evidence="1">Uncharacterized protein</fullName>
    </submittedName>
</protein>
<dbReference type="AlphaFoldDB" id="A0A069APT7"/>
<proteinExistence type="predicted"/>